<sequence>MRLDKLLAHTGYGTRKEVKQIITNGWVDINGQTVKKVGFQVDIENDVVTVDGQVVQYQKYHYYIMNKPEGIISATEDHYHETVIDWLGPDYAHLDLFPVGRLDIDTTGLLLLTNNGQLAHQLLSPKREVPKRYFAVVNGIVEEKDIDKFAKGLDLGDFVTQPSQLTILNVDEAKNQSRIEVVIHEGKFHQVKRMCEKINCEVIQLQRLSMGPLILPDDLPIGEFRPLNEDEWTLLEDFGIE</sequence>
<dbReference type="InterPro" id="IPR036986">
    <property type="entry name" value="S4_RNA-bd_sf"/>
</dbReference>
<dbReference type="FunFam" id="3.10.290.10:FF:000003">
    <property type="entry name" value="Pseudouridine synthase"/>
    <property type="match status" value="1"/>
</dbReference>
<dbReference type="RefSeq" id="WP_078756563.1">
    <property type="nucleotide sequence ID" value="NZ_FUWO01000025.1"/>
</dbReference>
<reference evidence="8" key="1">
    <citation type="submission" date="2017-02" db="EMBL/GenBank/DDBJ databases">
        <authorList>
            <person name="Varghese N."/>
            <person name="Submissions S."/>
        </authorList>
    </citation>
    <scope>NUCLEOTIDE SEQUENCE [LARGE SCALE GENOMIC DNA]</scope>
    <source>
        <strain evidence="8">DSM 15739</strain>
    </source>
</reference>
<name>A0A1T4NXU4_9LACT</name>
<dbReference type="Gene3D" id="3.10.290.10">
    <property type="entry name" value="RNA-binding S4 domain"/>
    <property type="match status" value="1"/>
</dbReference>
<dbReference type="SMART" id="SM00363">
    <property type="entry name" value="S4"/>
    <property type="match status" value="1"/>
</dbReference>
<evidence type="ECO:0000256" key="3">
    <source>
        <dbReference type="ARBA" id="ARBA00023235"/>
    </source>
</evidence>
<dbReference type="InterPro" id="IPR000748">
    <property type="entry name" value="PsdUridine_synth_RsuA/RluB/E/F"/>
</dbReference>
<dbReference type="PROSITE" id="PS01149">
    <property type="entry name" value="PSI_RSU"/>
    <property type="match status" value="1"/>
</dbReference>
<dbReference type="GO" id="GO:0003723">
    <property type="term" value="F:RNA binding"/>
    <property type="evidence" value="ECO:0007669"/>
    <property type="project" value="UniProtKB-KW"/>
</dbReference>
<dbReference type="EC" id="5.4.99.-" evidence="5"/>
<evidence type="ECO:0000256" key="5">
    <source>
        <dbReference type="RuleBase" id="RU003887"/>
    </source>
</evidence>
<dbReference type="InterPro" id="IPR018496">
    <property type="entry name" value="PsdUridine_synth_RsuA/RluB_CS"/>
</dbReference>
<dbReference type="Gene3D" id="3.30.70.580">
    <property type="entry name" value="Pseudouridine synthase I, catalytic domain, N-terminal subdomain"/>
    <property type="match status" value="1"/>
</dbReference>
<dbReference type="GO" id="GO:0005829">
    <property type="term" value="C:cytosol"/>
    <property type="evidence" value="ECO:0007669"/>
    <property type="project" value="UniProtKB-ARBA"/>
</dbReference>
<evidence type="ECO:0000313" key="7">
    <source>
        <dbReference type="EMBL" id="SJZ83867.1"/>
    </source>
</evidence>
<dbReference type="STRING" id="1121925.SAMN02746011_01890"/>
<evidence type="ECO:0000256" key="4">
    <source>
        <dbReference type="PROSITE-ProRule" id="PRU00182"/>
    </source>
</evidence>
<dbReference type="AlphaFoldDB" id="A0A1T4NXU4"/>
<dbReference type="CDD" id="cd00165">
    <property type="entry name" value="S4"/>
    <property type="match status" value="1"/>
</dbReference>
<dbReference type="FunFam" id="3.30.70.1560:FF:000001">
    <property type="entry name" value="Pseudouridine synthase"/>
    <property type="match status" value="1"/>
</dbReference>
<evidence type="ECO:0000256" key="1">
    <source>
        <dbReference type="ARBA" id="ARBA00008348"/>
    </source>
</evidence>
<dbReference type="Gene3D" id="3.30.70.1560">
    <property type="entry name" value="Alpha-L RNA-binding motif"/>
    <property type="match status" value="1"/>
</dbReference>
<dbReference type="Pfam" id="PF01479">
    <property type="entry name" value="S4"/>
    <property type="match status" value="1"/>
</dbReference>
<dbReference type="EMBL" id="FUWO01000025">
    <property type="protein sequence ID" value="SJZ83867.1"/>
    <property type="molecule type" value="Genomic_DNA"/>
</dbReference>
<dbReference type="PANTHER" id="PTHR47683">
    <property type="entry name" value="PSEUDOURIDINE SYNTHASE FAMILY PROTEIN-RELATED"/>
    <property type="match status" value="1"/>
</dbReference>
<dbReference type="OrthoDB" id="9807213at2"/>
<dbReference type="SUPFAM" id="SSF55174">
    <property type="entry name" value="Alpha-L RNA-binding motif"/>
    <property type="match status" value="1"/>
</dbReference>
<feature type="domain" description="RNA-binding S4" evidence="6">
    <location>
        <begin position="1"/>
        <end position="59"/>
    </location>
</feature>
<keyword evidence="2 4" id="KW-0694">RNA-binding</keyword>
<evidence type="ECO:0000313" key="8">
    <source>
        <dbReference type="Proteomes" id="UP000189941"/>
    </source>
</evidence>
<dbReference type="Pfam" id="PF00849">
    <property type="entry name" value="PseudoU_synth_2"/>
    <property type="match status" value="1"/>
</dbReference>
<dbReference type="PROSITE" id="PS50889">
    <property type="entry name" value="S4"/>
    <property type="match status" value="1"/>
</dbReference>
<dbReference type="InterPro" id="IPR020103">
    <property type="entry name" value="PsdUridine_synth_cat_dom_sf"/>
</dbReference>
<accession>A0A1T4NXU4</accession>
<dbReference type="InterPro" id="IPR006145">
    <property type="entry name" value="PsdUridine_synth_RsuA/RluA"/>
</dbReference>
<proteinExistence type="inferred from homology"/>
<gene>
    <name evidence="7" type="ORF">SAMN02746011_01890</name>
</gene>
<dbReference type="InterPro" id="IPR002942">
    <property type="entry name" value="S4_RNA-bd"/>
</dbReference>
<protein>
    <recommendedName>
        <fullName evidence="5">Pseudouridine synthase</fullName>
        <ecNumber evidence="5">5.4.99.-</ecNumber>
    </recommendedName>
</protein>
<evidence type="ECO:0000259" key="6">
    <source>
        <dbReference type="SMART" id="SM00363"/>
    </source>
</evidence>
<evidence type="ECO:0000256" key="2">
    <source>
        <dbReference type="ARBA" id="ARBA00022884"/>
    </source>
</evidence>
<dbReference type="InterPro" id="IPR050343">
    <property type="entry name" value="RsuA_PseudoU_synthase"/>
</dbReference>
<dbReference type="NCBIfam" id="TIGR00093">
    <property type="entry name" value="pseudouridine synthase"/>
    <property type="match status" value="1"/>
</dbReference>
<dbReference type="GO" id="GO:0120159">
    <property type="term" value="F:rRNA pseudouridine synthase activity"/>
    <property type="evidence" value="ECO:0007669"/>
    <property type="project" value="UniProtKB-ARBA"/>
</dbReference>
<keyword evidence="3 5" id="KW-0413">Isomerase</keyword>
<dbReference type="SUPFAM" id="SSF55120">
    <property type="entry name" value="Pseudouridine synthase"/>
    <property type="match status" value="1"/>
</dbReference>
<dbReference type="InterPro" id="IPR042092">
    <property type="entry name" value="PsdUridine_s_RsuA/RluB/E/F_cat"/>
</dbReference>
<organism evidence="7 8">
    <name type="scientific">Globicatella sulfidifaciens DSM 15739</name>
    <dbReference type="NCBI Taxonomy" id="1121925"/>
    <lineage>
        <taxon>Bacteria</taxon>
        <taxon>Bacillati</taxon>
        <taxon>Bacillota</taxon>
        <taxon>Bacilli</taxon>
        <taxon>Lactobacillales</taxon>
        <taxon>Aerococcaceae</taxon>
        <taxon>Globicatella</taxon>
    </lineage>
</organism>
<dbReference type="PANTHER" id="PTHR47683:SF4">
    <property type="entry name" value="PSEUDOURIDINE SYNTHASE"/>
    <property type="match status" value="1"/>
</dbReference>
<dbReference type="CDD" id="cd02553">
    <property type="entry name" value="PseudoU_synth_RsuA"/>
    <property type="match status" value="1"/>
</dbReference>
<comment type="similarity">
    <text evidence="1 5">Belongs to the pseudouridine synthase RsuA family.</text>
</comment>
<dbReference type="InterPro" id="IPR020094">
    <property type="entry name" value="TruA/RsuA/RluB/E/F_N"/>
</dbReference>
<dbReference type="GO" id="GO:0000455">
    <property type="term" value="P:enzyme-directed rRNA pseudouridine synthesis"/>
    <property type="evidence" value="ECO:0007669"/>
    <property type="project" value="UniProtKB-ARBA"/>
</dbReference>
<keyword evidence="8" id="KW-1185">Reference proteome</keyword>
<dbReference type="Proteomes" id="UP000189941">
    <property type="component" value="Unassembled WGS sequence"/>
</dbReference>